<comment type="caution">
    <text evidence="10">The sequence shown here is derived from an EMBL/GenBank/DDBJ whole genome shotgun (WGS) entry which is preliminary data.</text>
</comment>
<dbReference type="Gene3D" id="1.50.10.10">
    <property type="match status" value="3"/>
</dbReference>
<dbReference type="AlphaFoldDB" id="A0A9P8DZS3"/>
<feature type="region of interest" description="Disordered" evidence="8">
    <location>
        <begin position="439"/>
        <end position="555"/>
    </location>
</feature>
<comment type="pathway">
    <text evidence="2">Protein modification; protein glycosylation.</text>
</comment>
<evidence type="ECO:0000256" key="5">
    <source>
        <dbReference type="ARBA" id="ARBA00023157"/>
    </source>
</evidence>
<dbReference type="InterPro" id="IPR050749">
    <property type="entry name" value="Glycosyl_Hydrolase_47"/>
</dbReference>
<keyword evidence="6" id="KW-0479">Metal-binding</keyword>
<evidence type="ECO:0000256" key="8">
    <source>
        <dbReference type="SAM" id="MobiDB-lite"/>
    </source>
</evidence>
<dbReference type="GO" id="GO:0005783">
    <property type="term" value="C:endoplasmic reticulum"/>
    <property type="evidence" value="ECO:0007669"/>
    <property type="project" value="TreeGrafter"/>
</dbReference>
<dbReference type="InterPro" id="IPR036026">
    <property type="entry name" value="Seven-hairpin_glycosidases"/>
</dbReference>
<dbReference type="PRINTS" id="PR00747">
    <property type="entry name" value="GLYHDRLASE47"/>
</dbReference>
<gene>
    <name evidence="10" type="ORF">KCU76_g17617</name>
</gene>
<feature type="binding site" evidence="6">
    <location>
        <position position="968"/>
    </location>
    <ligand>
        <name>Ca(2+)</name>
        <dbReference type="ChEBI" id="CHEBI:29108"/>
    </ligand>
</feature>
<evidence type="ECO:0000313" key="10">
    <source>
        <dbReference type="EMBL" id="KAG9667871.1"/>
    </source>
</evidence>
<accession>A0A9P8DZS3</accession>
<feature type="compositionally biased region" description="Low complexity" evidence="8">
    <location>
        <begin position="461"/>
        <end position="471"/>
    </location>
</feature>
<keyword evidence="7 10" id="KW-0326">Glycosidase</keyword>
<dbReference type="EC" id="3.2.1.-" evidence="7"/>
<feature type="non-terminal residue" evidence="10">
    <location>
        <position position="994"/>
    </location>
</feature>
<reference evidence="10" key="1">
    <citation type="journal article" date="2021" name="J Fungi (Basel)">
        <title>Virulence traits and population genomics of the black yeast Aureobasidium melanogenum.</title>
        <authorList>
            <person name="Cernosa A."/>
            <person name="Sun X."/>
            <person name="Gostincar C."/>
            <person name="Fang C."/>
            <person name="Gunde-Cimerman N."/>
            <person name="Song Z."/>
        </authorList>
    </citation>
    <scope>NUCLEOTIDE SEQUENCE</scope>
    <source>
        <strain evidence="10">EXF-9911</strain>
    </source>
</reference>
<feature type="region of interest" description="Disordered" evidence="8">
    <location>
        <begin position="59"/>
        <end position="84"/>
    </location>
</feature>
<evidence type="ECO:0000256" key="1">
    <source>
        <dbReference type="ARBA" id="ARBA00001913"/>
    </source>
</evidence>
<keyword evidence="4 7" id="KW-0378">Hydrolase</keyword>
<comment type="similarity">
    <text evidence="3 7">Belongs to the glycosyl hydrolase 47 family.</text>
</comment>
<evidence type="ECO:0000313" key="11">
    <source>
        <dbReference type="Proteomes" id="UP000779574"/>
    </source>
</evidence>
<comment type="cofactor">
    <cofactor evidence="1 6">
        <name>Ca(2+)</name>
        <dbReference type="ChEBI" id="CHEBI:29108"/>
    </cofactor>
</comment>
<evidence type="ECO:0000256" key="7">
    <source>
        <dbReference type="RuleBase" id="RU361193"/>
    </source>
</evidence>
<keyword evidence="9" id="KW-1133">Transmembrane helix</keyword>
<dbReference type="OrthoDB" id="8118055at2759"/>
<dbReference type="Proteomes" id="UP000779574">
    <property type="component" value="Unassembled WGS sequence"/>
</dbReference>
<protein>
    <recommendedName>
        <fullName evidence="7">alpha-1,2-Mannosidase</fullName>
        <ecNumber evidence="7">3.2.1.-</ecNumber>
    </recommendedName>
</protein>
<sequence length="994" mass="108263">MIRYRRYRAFIAFTVIAILATYYFIGHGSIDLPSAIGAGALKQAGNDAAAAAKEKAQAGLDLIKPDKPDEPTKEDILGALPPLPTTKPAASTISSLAQAPIPSTQEASTPLSPSTTSSAAVAKQSHIRTKPQDAAAILPVHELDDMTEIGEGRIEIPPISQGKVNFPTIHWSKMPEHFPVSSTIQLPTSTPKAIPRIQHDFKKESSAEKADREKKLKIIEGAVSHAWSGYRSKAWMRDEVRPVSGGARDPFCGWAATLVDSLDTLWIVGLKDEFDDAVRAVGEIDFTTSQRKDIPLFETTIRYLGGMLSAYDLSGGQYKVLLDKAVELAEVLMGAFDTPNRMPVTFYRWMPTFASQPHRAGTHVVLAEIGSLSVEFTRLAQLTKEPKYYDAIDRITDAFLEWQNASGANATFMPGLFPVHIDASGCEKPAQIKSTYSHEAGKGGDVAVGDGKPVIPQRPVTQGQGTRTGSSTEKDGSSQPVDAGKSQVGSSTGGGMGKITGWGDPLTEGDLDNRRTKDSPSQPINAGGSQVGASSAGGMGKIIGWDDPLTEGDLDSPQAKAAVLNNRNANLNKRQLGDLENQKAKAAEDVFQKETEARMHTLQQDVCIPRGLASSGSGGYETFTIGGMADSLYEYFPKQYLLLGGLEKKYQTLYEQSIDAVTNHLLFRPMTPQNADILFVGEYRAQPPTKEGSVEGTLKPEGAHLSCFAGGMYAMAAKIFGREEDLEIGAKLTEGCVWAYNATATGIMPEHFLVSQCESMTDCKWNETKYWEDLDPYAESRTKVYVPPTTLPTSLAGSRNAPQVNKRDLDGPAATVPHVPAPAVPNSVPELDMATSKEETVIEYVPPTPPSHEEFVLARISEERLPTGMTRLLSRKYILRPEAIESVFYMYRITGSPHWREVGWQMFLAVQKYTYATYGASAIDDVTKTLPTQEDSEESFWLAETLKYFYLLFEEEGVISLDEWVLNTEAHPFRRPDAAGLAGASAADDRRGMI</sequence>
<dbReference type="GO" id="GO:0005509">
    <property type="term" value="F:calcium ion binding"/>
    <property type="evidence" value="ECO:0007669"/>
    <property type="project" value="InterPro"/>
</dbReference>
<dbReference type="PANTHER" id="PTHR11742:SF103">
    <property type="entry name" value="ENDOPLASMIC RETICULUM MANNOSIDASE MNL2-RELATED"/>
    <property type="match status" value="1"/>
</dbReference>
<dbReference type="GO" id="GO:0004571">
    <property type="term" value="F:mannosyl-oligosaccharide 1,2-alpha-mannosidase activity"/>
    <property type="evidence" value="ECO:0007669"/>
    <property type="project" value="InterPro"/>
</dbReference>
<dbReference type="InterPro" id="IPR012341">
    <property type="entry name" value="6hp_glycosidase-like_sf"/>
</dbReference>
<keyword evidence="9" id="KW-0812">Transmembrane</keyword>
<dbReference type="GO" id="GO:0036503">
    <property type="term" value="P:ERAD pathway"/>
    <property type="evidence" value="ECO:0007669"/>
    <property type="project" value="UniProtKB-ARBA"/>
</dbReference>
<dbReference type="PANTHER" id="PTHR11742">
    <property type="entry name" value="MANNOSYL-OLIGOSACCHARIDE ALPHA-1,2-MANNOSIDASE-RELATED"/>
    <property type="match status" value="1"/>
</dbReference>
<reference evidence="10" key="2">
    <citation type="submission" date="2021-08" db="EMBL/GenBank/DDBJ databases">
        <authorList>
            <person name="Gostincar C."/>
            <person name="Sun X."/>
            <person name="Song Z."/>
            <person name="Gunde-Cimerman N."/>
        </authorList>
    </citation>
    <scope>NUCLEOTIDE SEQUENCE</scope>
    <source>
        <strain evidence="10">EXF-9911</strain>
    </source>
</reference>
<feature type="compositionally biased region" description="Basic and acidic residues" evidence="8">
    <location>
        <begin position="63"/>
        <end position="76"/>
    </location>
</feature>
<proteinExistence type="inferred from homology"/>
<dbReference type="GO" id="GO:0005975">
    <property type="term" value="P:carbohydrate metabolic process"/>
    <property type="evidence" value="ECO:0007669"/>
    <property type="project" value="InterPro"/>
</dbReference>
<evidence type="ECO:0000256" key="2">
    <source>
        <dbReference type="ARBA" id="ARBA00004922"/>
    </source>
</evidence>
<organism evidence="10 11">
    <name type="scientific">Aureobasidium melanogenum</name>
    <name type="common">Aureobasidium pullulans var. melanogenum</name>
    <dbReference type="NCBI Taxonomy" id="46634"/>
    <lineage>
        <taxon>Eukaryota</taxon>
        <taxon>Fungi</taxon>
        <taxon>Dikarya</taxon>
        <taxon>Ascomycota</taxon>
        <taxon>Pezizomycotina</taxon>
        <taxon>Dothideomycetes</taxon>
        <taxon>Dothideomycetidae</taxon>
        <taxon>Dothideales</taxon>
        <taxon>Saccotheciaceae</taxon>
        <taxon>Aureobasidium</taxon>
    </lineage>
</organism>
<evidence type="ECO:0000256" key="9">
    <source>
        <dbReference type="SAM" id="Phobius"/>
    </source>
</evidence>
<evidence type="ECO:0000256" key="6">
    <source>
        <dbReference type="PIRSR" id="PIRSR601382-2"/>
    </source>
</evidence>
<dbReference type="GO" id="GO:0016020">
    <property type="term" value="C:membrane"/>
    <property type="evidence" value="ECO:0007669"/>
    <property type="project" value="InterPro"/>
</dbReference>
<keyword evidence="9" id="KW-0472">Membrane</keyword>
<keyword evidence="6" id="KW-0106">Calcium</keyword>
<dbReference type="SUPFAM" id="SSF48225">
    <property type="entry name" value="Seven-hairpin glycosidases"/>
    <property type="match status" value="1"/>
</dbReference>
<dbReference type="InterPro" id="IPR001382">
    <property type="entry name" value="Glyco_hydro_47"/>
</dbReference>
<keyword evidence="5" id="KW-1015">Disulfide bond</keyword>
<feature type="transmembrane region" description="Helical" evidence="9">
    <location>
        <begin position="7"/>
        <end position="25"/>
    </location>
</feature>
<dbReference type="EMBL" id="JAHFXF010001412">
    <property type="protein sequence ID" value="KAG9667871.1"/>
    <property type="molecule type" value="Genomic_DNA"/>
</dbReference>
<evidence type="ECO:0000256" key="3">
    <source>
        <dbReference type="ARBA" id="ARBA00007658"/>
    </source>
</evidence>
<dbReference type="Pfam" id="PF01532">
    <property type="entry name" value="Glyco_hydro_47"/>
    <property type="match status" value="1"/>
</dbReference>
<feature type="compositionally biased region" description="Gly residues" evidence="8">
    <location>
        <begin position="491"/>
        <end position="500"/>
    </location>
</feature>
<evidence type="ECO:0000256" key="4">
    <source>
        <dbReference type="ARBA" id="ARBA00022801"/>
    </source>
</evidence>
<name>A0A9P8DZS3_AURME</name>